<dbReference type="EMBL" id="UGYO01000002">
    <property type="protein sequence ID" value="SUJ02050.1"/>
    <property type="molecule type" value="Genomic_DNA"/>
</dbReference>
<name>A0A380BIR8_9GAMM</name>
<dbReference type="AlphaFoldDB" id="A0A380BIR8"/>
<proteinExistence type="predicted"/>
<dbReference type="Proteomes" id="UP000254069">
    <property type="component" value="Unassembled WGS sequence"/>
</dbReference>
<dbReference type="NCBIfam" id="NF045478">
    <property type="entry name" value="XF1762_fam"/>
    <property type="match status" value="1"/>
</dbReference>
<dbReference type="InterPro" id="IPR053780">
    <property type="entry name" value="Gp66-like"/>
</dbReference>
<evidence type="ECO:0000313" key="2">
    <source>
        <dbReference type="Proteomes" id="UP000254069"/>
    </source>
</evidence>
<sequence length="164" mass="18231">MAKTVKVRPISIKEANAFIKEHHRHHRPTIRNCGKWALAAVDGLGSTVGVMIAGNPVSATYMDGLTIEITRLCVKEKAPKGTCSFLLSRCCKIWAEMGGERVITYTLDSESGASLKGAGWKNVGTVKPHKRWQNKSKIDGIERAHLEVYALTKYRWENNLRVAV</sequence>
<reference evidence="1 2" key="1">
    <citation type="submission" date="2018-06" db="EMBL/GenBank/DDBJ databases">
        <authorList>
            <consortium name="Pathogen Informatics"/>
            <person name="Doyle S."/>
        </authorList>
    </citation>
    <scope>NUCLEOTIDE SEQUENCE [LARGE SCALE GENOMIC DNA]</scope>
    <source>
        <strain evidence="1 2">NCTC10738</strain>
    </source>
</reference>
<dbReference type="RefSeq" id="WP_115390193.1">
    <property type="nucleotide sequence ID" value="NZ_JADZHC010000055.1"/>
</dbReference>
<protein>
    <recommendedName>
        <fullName evidence="3">N-acetyltransferase</fullName>
    </recommendedName>
</protein>
<evidence type="ECO:0000313" key="1">
    <source>
        <dbReference type="EMBL" id="SUJ02050.1"/>
    </source>
</evidence>
<evidence type="ECO:0008006" key="3">
    <source>
        <dbReference type="Google" id="ProtNLM"/>
    </source>
</evidence>
<organism evidence="1 2">
    <name type="scientific">Shewanella algae</name>
    <dbReference type="NCBI Taxonomy" id="38313"/>
    <lineage>
        <taxon>Bacteria</taxon>
        <taxon>Pseudomonadati</taxon>
        <taxon>Pseudomonadota</taxon>
        <taxon>Gammaproteobacteria</taxon>
        <taxon>Alteromonadales</taxon>
        <taxon>Shewanellaceae</taxon>
        <taxon>Shewanella</taxon>
    </lineage>
</organism>
<keyword evidence="2" id="KW-1185">Reference proteome</keyword>
<gene>
    <name evidence="1" type="ORF">NCTC10738_03394</name>
</gene>
<accession>A0A380BIR8</accession>